<reference evidence="2 3" key="1">
    <citation type="submission" date="2021-01" db="EMBL/GenBank/DDBJ databases">
        <title>Sequencing the genomes of 1000 actinobacteria strains.</title>
        <authorList>
            <person name="Klenk H.-P."/>
        </authorList>
    </citation>
    <scope>NUCLEOTIDE SEQUENCE [LARGE SCALE GENOMIC DNA]</scope>
    <source>
        <strain evidence="2 3">DSM 13057</strain>
    </source>
</reference>
<keyword evidence="3" id="KW-1185">Reference proteome</keyword>
<accession>A0ABS2L1Y4</accession>
<dbReference type="Proteomes" id="UP000776164">
    <property type="component" value="Unassembled WGS sequence"/>
</dbReference>
<feature type="transmembrane region" description="Helical" evidence="1">
    <location>
        <begin position="161"/>
        <end position="182"/>
    </location>
</feature>
<evidence type="ECO:0000313" key="3">
    <source>
        <dbReference type="Proteomes" id="UP000776164"/>
    </source>
</evidence>
<feature type="transmembrane region" description="Helical" evidence="1">
    <location>
        <begin position="82"/>
        <end position="106"/>
    </location>
</feature>
<dbReference type="EMBL" id="JAFBBU010000001">
    <property type="protein sequence ID" value="MBM7471077.1"/>
    <property type="molecule type" value="Genomic_DNA"/>
</dbReference>
<keyword evidence="1" id="KW-0472">Membrane</keyword>
<comment type="caution">
    <text evidence="2">The sequence shown here is derived from an EMBL/GenBank/DDBJ whole genome shotgun (WGS) entry which is preliminary data.</text>
</comment>
<protein>
    <recommendedName>
        <fullName evidence="4">Cytochrome c oxidase assembly protein</fullName>
    </recommendedName>
</protein>
<proteinExistence type="predicted"/>
<keyword evidence="1" id="KW-0812">Transmembrane</keyword>
<organism evidence="2 3">
    <name type="scientific">Subtercola frigoramans</name>
    <dbReference type="NCBI Taxonomy" id="120298"/>
    <lineage>
        <taxon>Bacteria</taxon>
        <taxon>Bacillati</taxon>
        <taxon>Actinomycetota</taxon>
        <taxon>Actinomycetes</taxon>
        <taxon>Micrococcales</taxon>
        <taxon>Microbacteriaceae</taxon>
        <taxon>Subtercola</taxon>
    </lineage>
</organism>
<dbReference type="RefSeq" id="WP_205106812.1">
    <property type="nucleotide sequence ID" value="NZ_BAAAHT010000017.1"/>
</dbReference>
<evidence type="ECO:0008006" key="4">
    <source>
        <dbReference type="Google" id="ProtNLM"/>
    </source>
</evidence>
<feature type="transmembrane region" description="Helical" evidence="1">
    <location>
        <begin position="43"/>
        <end position="62"/>
    </location>
</feature>
<name>A0ABS2L1Y4_9MICO</name>
<keyword evidence="1" id="KW-1133">Transmembrane helix</keyword>
<feature type="transmembrane region" description="Helical" evidence="1">
    <location>
        <begin position="12"/>
        <end position="36"/>
    </location>
</feature>
<gene>
    <name evidence="2" type="ORF">JOE66_000711</name>
</gene>
<sequence length="205" mass="21948">MLPYEINGLPLHILLVHVVVIVVPLGAIMTFLGAVWPAFRRKLTFITPLVTFVGLASVPLATNAGEWLLARVNPTPLITAHAAIGDTLVPWAFGQFVLATAIWVWYRSFAAPYRQPEPPTRNLGTPDERDPFVVAEATPADASPRGARPAGRFAGRVSRRASLVVSVVFMVLALALGTATTIRVVQIGESGAAAIWTGSFSDTPK</sequence>
<evidence type="ECO:0000313" key="2">
    <source>
        <dbReference type="EMBL" id="MBM7471077.1"/>
    </source>
</evidence>
<evidence type="ECO:0000256" key="1">
    <source>
        <dbReference type="SAM" id="Phobius"/>
    </source>
</evidence>